<dbReference type="STRING" id="1449351.RISW2_03370"/>
<dbReference type="RefSeq" id="WP_051491918.1">
    <property type="nucleotide sequence ID" value="NZ_JAME01000013.1"/>
</dbReference>
<dbReference type="OrthoDB" id="5873457at2"/>
<reference evidence="3 4" key="1">
    <citation type="submission" date="2014-01" db="EMBL/GenBank/DDBJ databases">
        <title>Roseivivax isoporae LMG 25204 Genome Sequencing.</title>
        <authorList>
            <person name="Lai Q."/>
            <person name="Li G."/>
            <person name="Shao Z."/>
        </authorList>
    </citation>
    <scope>NUCLEOTIDE SEQUENCE [LARGE SCALE GENOMIC DNA]</scope>
    <source>
        <strain evidence="3 4">LMG 25204</strain>
    </source>
</reference>
<proteinExistence type="predicted"/>
<keyword evidence="1" id="KW-1133">Transmembrane helix</keyword>
<feature type="transmembrane region" description="Helical" evidence="1">
    <location>
        <begin position="87"/>
        <end position="118"/>
    </location>
</feature>
<accession>X7FA93</accession>
<dbReference type="InterPro" id="IPR009936">
    <property type="entry name" value="DUF1468"/>
</dbReference>
<dbReference type="AlphaFoldDB" id="X7FA93"/>
<protein>
    <recommendedName>
        <fullName evidence="2">DUF1468 domain-containing protein</fullName>
    </recommendedName>
</protein>
<feature type="transmembrane region" description="Helical" evidence="1">
    <location>
        <begin position="45"/>
        <end position="66"/>
    </location>
</feature>
<keyword evidence="4" id="KW-1185">Reference proteome</keyword>
<comment type="caution">
    <text evidence="3">The sequence shown here is derived from an EMBL/GenBank/DDBJ whole genome shotgun (WGS) entry which is preliminary data.</text>
</comment>
<evidence type="ECO:0000259" key="2">
    <source>
        <dbReference type="Pfam" id="PF07331"/>
    </source>
</evidence>
<dbReference type="eggNOG" id="ENOG5032Z51">
    <property type="taxonomic scope" value="Bacteria"/>
</dbReference>
<feature type="transmembrane region" description="Helical" evidence="1">
    <location>
        <begin position="130"/>
        <end position="150"/>
    </location>
</feature>
<feature type="transmembrane region" description="Helical" evidence="1">
    <location>
        <begin position="5"/>
        <end position="25"/>
    </location>
</feature>
<organism evidence="3 4">
    <name type="scientific">Roseivivax isoporae LMG 25204</name>
    <dbReference type="NCBI Taxonomy" id="1449351"/>
    <lineage>
        <taxon>Bacteria</taxon>
        <taxon>Pseudomonadati</taxon>
        <taxon>Pseudomonadota</taxon>
        <taxon>Alphaproteobacteria</taxon>
        <taxon>Rhodobacterales</taxon>
        <taxon>Roseobacteraceae</taxon>
        <taxon>Roseivivax</taxon>
    </lineage>
</organism>
<feature type="domain" description="DUF1468" evidence="2">
    <location>
        <begin position="9"/>
        <end position="153"/>
    </location>
</feature>
<dbReference type="EMBL" id="JAME01000013">
    <property type="protein sequence ID" value="ETX28994.1"/>
    <property type="molecule type" value="Genomic_DNA"/>
</dbReference>
<evidence type="ECO:0000313" key="3">
    <source>
        <dbReference type="EMBL" id="ETX28994.1"/>
    </source>
</evidence>
<gene>
    <name evidence="3" type="ORF">RISW2_03370</name>
</gene>
<keyword evidence="1" id="KW-0472">Membrane</keyword>
<dbReference type="Pfam" id="PF07331">
    <property type="entry name" value="TctB"/>
    <property type="match status" value="1"/>
</dbReference>
<dbReference type="Proteomes" id="UP000023430">
    <property type="component" value="Unassembled WGS sequence"/>
</dbReference>
<name>X7FA93_9RHOB</name>
<keyword evidence="1" id="KW-0812">Transmembrane</keyword>
<sequence>MSRRILDAVFSGALFALSIWFWLIANAFPTSPRYALIDTDFWPKIIFGLMALITGLITVQNVRTLLRERAAAGSDAPGPDWAAIGRMAAMGLLVVAYFVAFGRIGFLLSTLAFLWIAAFMLPSGPRWLKIVFSPVFTVLLTVVFAYVLGLPLPRGTGVFYDLSLMLY</sequence>
<evidence type="ECO:0000313" key="4">
    <source>
        <dbReference type="Proteomes" id="UP000023430"/>
    </source>
</evidence>
<evidence type="ECO:0000256" key="1">
    <source>
        <dbReference type="SAM" id="Phobius"/>
    </source>
</evidence>